<organism evidence="2 3">
    <name type="scientific">Paucidesulfovibrio gracilis DSM 16080</name>
    <dbReference type="NCBI Taxonomy" id="1121449"/>
    <lineage>
        <taxon>Bacteria</taxon>
        <taxon>Pseudomonadati</taxon>
        <taxon>Thermodesulfobacteriota</taxon>
        <taxon>Desulfovibrionia</taxon>
        <taxon>Desulfovibrionales</taxon>
        <taxon>Desulfovibrionaceae</taxon>
        <taxon>Paucidesulfovibrio</taxon>
    </lineage>
</organism>
<dbReference type="Proteomes" id="UP000190027">
    <property type="component" value="Unassembled WGS sequence"/>
</dbReference>
<evidence type="ECO:0000259" key="1">
    <source>
        <dbReference type="SMART" id="SM00852"/>
    </source>
</evidence>
<dbReference type="SUPFAM" id="SSF143555">
    <property type="entry name" value="FwdE-like"/>
    <property type="match status" value="1"/>
</dbReference>
<dbReference type="UniPathway" id="UPA00344"/>
<feature type="domain" description="MoaB/Mog" evidence="1">
    <location>
        <begin position="381"/>
        <end position="517"/>
    </location>
</feature>
<dbReference type="AlphaFoldDB" id="A0A1T4WX15"/>
<dbReference type="Gene3D" id="3.30.1330.130">
    <property type="match status" value="1"/>
</dbReference>
<dbReference type="RefSeq" id="WP_078717039.1">
    <property type="nucleotide sequence ID" value="NZ_FUYC01000005.1"/>
</dbReference>
<evidence type="ECO:0000313" key="3">
    <source>
        <dbReference type="Proteomes" id="UP000190027"/>
    </source>
</evidence>
<dbReference type="STRING" id="1121449.SAMN02745704_01467"/>
<dbReference type="Pfam" id="PF00994">
    <property type="entry name" value="MoCF_biosynth"/>
    <property type="match status" value="1"/>
</dbReference>
<dbReference type="PANTHER" id="PTHR39418:SF1">
    <property type="entry name" value="DEHYDROGENASE"/>
    <property type="match status" value="1"/>
</dbReference>
<protein>
    <submittedName>
        <fullName evidence="2">Formylmethanofuran dehydrogenase subunit E</fullName>
    </submittedName>
</protein>
<reference evidence="2 3" key="1">
    <citation type="submission" date="2017-02" db="EMBL/GenBank/DDBJ databases">
        <authorList>
            <person name="Peterson S.W."/>
        </authorList>
    </citation>
    <scope>NUCLEOTIDE SEQUENCE [LARGE SCALE GENOMIC DNA]</scope>
    <source>
        <strain evidence="2 3">DSM 16080</strain>
    </source>
</reference>
<dbReference type="SUPFAM" id="SSF53218">
    <property type="entry name" value="Molybdenum cofactor biosynthesis proteins"/>
    <property type="match status" value="1"/>
</dbReference>
<name>A0A1T4WX15_9BACT</name>
<sequence length="550" mass="59814">MNIGPHTFEEFKQKAKDFHGYPAPGLLIGGYMVEAARSLLPKDILFEAVVETSKCLPDAVQILTPLSTGNSWMKVINLGRYALSLYDKFTGEGHRIFVDTNRLEDWPEIRSWFLKLKPKKDQDSDRLFAEIEEAGHTICSTHPVTIPQRMLQRHSMREIRICPACNEAYPASDGGICRGCQGEAPYLGVWQAPGTDGDDRALPPLRAVPVEEAVGKTALHDMTRIEPGVSKGPEFKAGQNFGVGDLCRLHQMGRAHVFVAEDNIPGDEWVHENDAVLAFARRMAGPGVTHTQTPNEGKIEFHAERTGLLRLDRDILRAFNMVPDVMCATRHHAIMVEQGKGFAGCRAIPLYLPQAGFQRALAVLGAAPLFEVLPLRSANIGVLVTGTEVFKGLVQDKFEPVIRSKAEALGSRVTASCVVPDDRAAITQAVEELLEQGCDMLITTAGLSVDPGDVTRPGLLDAGLTDALHGMPVLPGAMTLVGRLTNNETDVPVLGVPACALFHKTTSLDLLLPRLLAGLDITRRDLADMAEGGYCLGCKSCTFPKCPFGK</sequence>
<dbReference type="EMBL" id="FUYC01000005">
    <property type="protein sequence ID" value="SKA81890.1"/>
    <property type="molecule type" value="Genomic_DNA"/>
</dbReference>
<dbReference type="OrthoDB" id="9767940at2"/>
<dbReference type="InterPro" id="IPR003814">
    <property type="entry name" value="FmdEsu_dom"/>
</dbReference>
<dbReference type="PANTHER" id="PTHR39418">
    <property type="entry name" value="DEHYDROGENASE-RELATED"/>
    <property type="match status" value="1"/>
</dbReference>
<dbReference type="Pfam" id="PF23475">
    <property type="entry name" value="zf-Tbcl_FmdE"/>
    <property type="match status" value="1"/>
</dbReference>
<dbReference type="SMART" id="SM00852">
    <property type="entry name" value="MoCF_biosynth"/>
    <property type="match status" value="1"/>
</dbReference>
<dbReference type="InterPro" id="IPR001453">
    <property type="entry name" value="MoaB/Mog_dom"/>
</dbReference>
<accession>A0A1T4WX15</accession>
<dbReference type="CDD" id="cd03522">
    <property type="entry name" value="MoeA_like"/>
    <property type="match status" value="1"/>
</dbReference>
<keyword evidence="3" id="KW-1185">Reference proteome</keyword>
<gene>
    <name evidence="2" type="ORF">SAMN02745704_01467</name>
</gene>
<dbReference type="Pfam" id="PF02663">
    <property type="entry name" value="FmdE"/>
    <property type="match status" value="1"/>
</dbReference>
<evidence type="ECO:0000313" key="2">
    <source>
        <dbReference type="EMBL" id="SKA81890.1"/>
    </source>
</evidence>
<dbReference type="InterPro" id="IPR057035">
    <property type="entry name" value="Znf-Tbcl_FmdE"/>
</dbReference>
<dbReference type="InterPro" id="IPR036425">
    <property type="entry name" value="MoaB/Mog-like_dom_sf"/>
</dbReference>
<dbReference type="InterPro" id="IPR053194">
    <property type="entry name" value="tRNA_methyltr_O"/>
</dbReference>
<dbReference type="Gene3D" id="3.30.60.80">
    <property type="match status" value="1"/>
</dbReference>
<proteinExistence type="predicted"/>
<dbReference type="Gene3D" id="3.40.980.10">
    <property type="entry name" value="MoaB/Mog-like domain"/>
    <property type="match status" value="1"/>
</dbReference>